<organism evidence="1 2">
    <name type="scientific">Adineta ricciae</name>
    <name type="common">Rotifer</name>
    <dbReference type="NCBI Taxonomy" id="249248"/>
    <lineage>
        <taxon>Eukaryota</taxon>
        <taxon>Metazoa</taxon>
        <taxon>Spiralia</taxon>
        <taxon>Gnathifera</taxon>
        <taxon>Rotifera</taxon>
        <taxon>Eurotatoria</taxon>
        <taxon>Bdelloidea</taxon>
        <taxon>Adinetida</taxon>
        <taxon>Adinetidae</taxon>
        <taxon>Adineta</taxon>
    </lineage>
</organism>
<dbReference type="EMBL" id="CAJNOR010007945">
    <property type="protein sequence ID" value="CAF1625950.1"/>
    <property type="molecule type" value="Genomic_DNA"/>
</dbReference>
<proteinExistence type="predicted"/>
<accession>A0A816CL94</accession>
<gene>
    <name evidence="1" type="ORF">XAT740_LOCUS50907</name>
</gene>
<dbReference type="AlphaFoldDB" id="A0A816CL94"/>
<protein>
    <submittedName>
        <fullName evidence="1">Uncharacterized protein</fullName>
    </submittedName>
</protein>
<comment type="caution">
    <text evidence="1">The sequence shown here is derived from an EMBL/GenBank/DDBJ whole genome shotgun (WGS) entry which is preliminary data.</text>
</comment>
<reference evidence="1" key="1">
    <citation type="submission" date="2021-02" db="EMBL/GenBank/DDBJ databases">
        <authorList>
            <person name="Nowell W R."/>
        </authorList>
    </citation>
    <scope>NUCLEOTIDE SEQUENCE</scope>
</reference>
<evidence type="ECO:0000313" key="2">
    <source>
        <dbReference type="Proteomes" id="UP000663828"/>
    </source>
</evidence>
<evidence type="ECO:0000313" key="1">
    <source>
        <dbReference type="EMBL" id="CAF1625950.1"/>
    </source>
</evidence>
<name>A0A816CL94_ADIRI</name>
<dbReference type="Proteomes" id="UP000663828">
    <property type="component" value="Unassembled WGS sequence"/>
</dbReference>
<keyword evidence="2" id="KW-1185">Reference proteome</keyword>
<sequence>MDTQKDLCIAPCLPRVLNIVKKNPGLDPVGSKIFTFYGFGSGPGPGPGLKKPSKWDNNLIIHYTYENRLAHYKKDIHQIRNDLFRQTAVTQTRLIVGTRNNPNLAKRLVYQRTCPKRTKRHNEK</sequence>